<keyword evidence="3 4" id="KW-0418">Kinase</keyword>
<dbReference type="PANTHER" id="PTHR21599:SF0">
    <property type="entry name" value="GLYCERATE KINASE"/>
    <property type="match status" value="1"/>
</dbReference>
<dbReference type="EMBL" id="QVQZ01000005">
    <property type="protein sequence ID" value="RFU53593.1"/>
    <property type="molecule type" value="Genomic_DNA"/>
</dbReference>
<dbReference type="PANTHER" id="PTHR21599">
    <property type="entry name" value="GLYCERATE KINASE"/>
    <property type="match status" value="1"/>
</dbReference>
<evidence type="ECO:0000256" key="3">
    <source>
        <dbReference type="ARBA" id="ARBA00022777"/>
    </source>
</evidence>
<evidence type="ECO:0000313" key="10">
    <source>
        <dbReference type="Proteomes" id="UP000264056"/>
    </source>
</evidence>
<dbReference type="InterPro" id="IPR018197">
    <property type="entry name" value="Glycerate_kinase_RE-like"/>
</dbReference>
<dbReference type="Proteomes" id="UP000262901">
    <property type="component" value="Unassembled WGS sequence"/>
</dbReference>
<dbReference type="KEGG" id="schj:DDV21_007640"/>
<dbReference type="InterPro" id="IPR004381">
    <property type="entry name" value="Glycerate_kinase"/>
</dbReference>
<dbReference type="InterPro" id="IPR036129">
    <property type="entry name" value="Glycerate_kinase_sf"/>
</dbReference>
<evidence type="ECO:0000256" key="4">
    <source>
        <dbReference type="PIRNR" id="PIRNR006078"/>
    </source>
</evidence>
<dbReference type="PIRSF" id="PIRSF006078">
    <property type="entry name" value="GlxK"/>
    <property type="match status" value="1"/>
</dbReference>
<dbReference type="OrthoDB" id="9774290at2"/>
<accession>A0A346ND71</accession>
<dbReference type="Gene3D" id="3.90.1510.10">
    <property type="entry name" value="Glycerate kinase, domain 2"/>
    <property type="match status" value="1"/>
</dbReference>
<dbReference type="EMBL" id="QVQY01000006">
    <property type="protein sequence ID" value="RFU51393.1"/>
    <property type="molecule type" value="Genomic_DNA"/>
</dbReference>
<dbReference type="Pfam" id="PF02595">
    <property type="entry name" value="Gly_kinase"/>
    <property type="match status" value="1"/>
</dbReference>
<dbReference type="RefSeq" id="WP_116877732.1">
    <property type="nucleotide sequence ID" value="NZ_CP031733.1"/>
</dbReference>
<dbReference type="EMBL" id="CP031733">
    <property type="protein sequence ID" value="AXQ78966.1"/>
    <property type="molecule type" value="Genomic_DNA"/>
</dbReference>
<accession>A0A372KMU6</accession>
<gene>
    <name evidence="5" type="ORF">DDV21_007640</name>
    <name evidence="6" type="ORF">DDV22_03530</name>
    <name evidence="7" type="ORF">DDV23_03520</name>
</gene>
<organism evidence="7 9">
    <name type="scientific">Streptococcus chenjunshii</name>
    <dbReference type="NCBI Taxonomy" id="2173853"/>
    <lineage>
        <taxon>Bacteria</taxon>
        <taxon>Bacillati</taxon>
        <taxon>Bacillota</taxon>
        <taxon>Bacilli</taxon>
        <taxon>Lactobacillales</taxon>
        <taxon>Streptococcaceae</taxon>
        <taxon>Streptococcus</taxon>
    </lineage>
</organism>
<dbReference type="Proteomes" id="UP000264056">
    <property type="component" value="Unassembled WGS sequence"/>
</dbReference>
<name>A0A372KMU6_9STRE</name>
<dbReference type="SUPFAM" id="SSF110738">
    <property type="entry name" value="Glycerate kinase I"/>
    <property type="match status" value="1"/>
</dbReference>
<reference evidence="7 9" key="2">
    <citation type="submission" date="2018-08" db="EMBL/GenBank/DDBJ databases">
        <title>Draft genome of Streptococcus sp. nov. Z1.</title>
        <authorList>
            <person name="Tian Z."/>
        </authorList>
    </citation>
    <scope>NUCLEOTIDE SEQUENCE [LARGE SCALE GENOMIC DNA]</scope>
    <source>
        <strain evidence="7">Z1</strain>
        <strain evidence="9">Z1(2018)</strain>
    </source>
</reference>
<evidence type="ECO:0000256" key="2">
    <source>
        <dbReference type="ARBA" id="ARBA00022679"/>
    </source>
</evidence>
<dbReference type="GO" id="GO:0008887">
    <property type="term" value="F:glycerate kinase activity"/>
    <property type="evidence" value="ECO:0007669"/>
    <property type="project" value="UniProtKB-UniRule"/>
</dbReference>
<keyword evidence="2 4" id="KW-0808">Transferase</keyword>
<dbReference type="AlphaFoldDB" id="A0A372KMU6"/>
<comment type="similarity">
    <text evidence="1 4">Belongs to the glycerate kinase type-1 family.</text>
</comment>
<reference evidence="6 10" key="1">
    <citation type="submission" date="2018-08" db="EMBL/GenBank/DDBJ databases">
        <title>Draft genome of Streptococcus sp .nov. Z2.</title>
        <authorList>
            <person name="Tian Z."/>
        </authorList>
    </citation>
    <scope>NUCLEOTIDE SEQUENCE [LARGE SCALE GENOMIC DNA]</scope>
    <source>
        <strain evidence="6 10">Z2</strain>
    </source>
</reference>
<dbReference type="InterPro" id="IPR018193">
    <property type="entry name" value="Glyc_kinase_flavodox-like_fold"/>
</dbReference>
<evidence type="ECO:0000313" key="6">
    <source>
        <dbReference type="EMBL" id="RFU51393.1"/>
    </source>
</evidence>
<evidence type="ECO:0000313" key="5">
    <source>
        <dbReference type="EMBL" id="AXQ78966.1"/>
    </source>
</evidence>
<reference evidence="8" key="3">
    <citation type="submission" date="2018-08" db="EMBL/GenBank/DDBJ databases">
        <title>Streptococcus chenjunshii sp. nov., isolated from stools sample of the Tibetan antelope in the Qinghai-Tibet plateau, China.</title>
        <authorList>
            <person name="Tian Z."/>
        </authorList>
    </citation>
    <scope>NUCLEOTIDE SEQUENCE [LARGE SCALE GENOMIC DNA]</scope>
    <source>
        <strain evidence="8">Z15</strain>
    </source>
</reference>
<evidence type="ECO:0000313" key="8">
    <source>
        <dbReference type="Proteomes" id="UP000246115"/>
    </source>
</evidence>
<evidence type="ECO:0000256" key="1">
    <source>
        <dbReference type="ARBA" id="ARBA00006284"/>
    </source>
</evidence>
<evidence type="ECO:0000313" key="7">
    <source>
        <dbReference type="EMBL" id="RFU53593.1"/>
    </source>
</evidence>
<dbReference type="GO" id="GO:0031388">
    <property type="term" value="P:organic acid phosphorylation"/>
    <property type="evidence" value="ECO:0007669"/>
    <property type="project" value="UniProtKB-UniRule"/>
</dbReference>
<protein>
    <submittedName>
        <fullName evidence="7">Glycerate kinase</fullName>
    </submittedName>
</protein>
<sequence length="369" mass="38595">MHILIAPDSFKESLSAVDVARNLHIGFSRSLPEASFDLMPVGDGGEGTLAALSDGLTLEKQTVKVTGALGQAVSAPYAANKSLAVFEMADICGLEKVPLEHRQPMELTTRGVGEMLLHLAQIGMTEIMVGVGGSATNDGGIGMAAGLGVQFLDDKNRLLPAVGASLEQIRTLVAPRQSPLKDVNITIITDVDNPLCGRKGAAYIFGLQKGLKEQELASADRAMHNFYQLVNPDLIDLSGSGAGGGMAAGLIAFAGGRICSGIDTVLDLLDFNHRVKKADLVIVGEGRLDRQSLAGKAPIGVARRTPPSIPVLAVCGSLADDLPDFPFENIQAAFSIIPGVDSLENTLASADKNLIRTAQNIGNLLKLTV</sequence>
<dbReference type="Gene3D" id="3.40.50.10350">
    <property type="entry name" value="Glycerate kinase, domain 1"/>
    <property type="match status" value="1"/>
</dbReference>
<dbReference type="NCBIfam" id="TIGR00045">
    <property type="entry name" value="glycerate kinase"/>
    <property type="match status" value="1"/>
</dbReference>
<reference evidence="5" key="4">
    <citation type="journal article" date="2019" name="Int. J. Syst. Evol. Microbiol.">
        <title>Streptococcus chenjunshii sp. nov. isolated from feces of Tibetan antelopes.</title>
        <authorList>
            <person name="Tian Z."/>
            <person name="Lu S."/>
            <person name="Jin D."/>
            <person name="Yang J."/>
            <person name="Pu J."/>
            <person name="Lai X.H."/>
            <person name="Bai X.N."/>
            <person name="Wu X.M."/>
            <person name="Li J."/>
            <person name="Wang S."/>
            <person name="Xu J."/>
        </authorList>
    </citation>
    <scope>NUCLEOTIDE SEQUENCE</scope>
    <source>
        <strain evidence="5">Z15</strain>
    </source>
</reference>
<keyword evidence="10" id="KW-1185">Reference proteome</keyword>
<evidence type="ECO:0000313" key="9">
    <source>
        <dbReference type="Proteomes" id="UP000262901"/>
    </source>
</evidence>
<proteinExistence type="inferred from homology"/>
<dbReference type="Proteomes" id="UP000246115">
    <property type="component" value="Chromosome"/>
</dbReference>